<dbReference type="PANTHER" id="PTHR14269">
    <property type="entry name" value="CDP-DIACYLGLYCEROL--GLYCEROL-3-PHOSPHATE 3-PHOSPHATIDYLTRANSFERASE-RELATED"/>
    <property type="match status" value="1"/>
</dbReference>
<dbReference type="SUPFAM" id="SSF56784">
    <property type="entry name" value="HAD-like"/>
    <property type="match status" value="1"/>
</dbReference>
<dbReference type="Pfam" id="PF13344">
    <property type="entry name" value="Hydrolase_6"/>
    <property type="match status" value="1"/>
</dbReference>
<dbReference type="InterPro" id="IPR036412">
    <property type="entry name" value="HAD-like_sf"/>
</dbReference>
<dbReference type="InterPro" id="IPR023214">
    <property type="entry name" value="HAD_sf"/>
</dbReference>
<dbReference type="NCBIfam" id="TIGR01456">
    <property type="entry name" value="CECR5"/>
    <property type="match status" value="1"/>
</dbReference>
<sequence length="407" mass="45536">MASLFRPPAASSRHICSSCLLRRSVLRRQIQWHRRAFQTSVSQNPPIPDFGFTFDIDGVLVRSSRPIPAAQKALPLLQKNRIPFILVTNGGGKTEEQRVQYLQDRLGVPLSADMIVQSHTPFADMTHLYDKTVLIVGGDYDHCQLVAQKYGFKYAVTPIDILCAHPEIWPFGKQYLDLYRTFAKPLPTPIDLSSPATSLKFDAIFVYNDSRDWGTDTTIILDLLLSRAGILGTLSTKNGNPALPNNGYQQDAQPPLYYSNPDLWWAAAWHQNRLGQGGFQRALEGVWAAATDGAHLAKTAIGKPTQATFAFAEHRLRHVRKQMFAQRGLNDPLKRVYMIGDNPESDIRGANEYRSPHGTVWRSVLVKTGVYRADEGKEPAYRPDVIVEDVLEAVEWAVEDAKKARGG</sequence>
<keyword evidence="1" id="KW-0378">Hydrolase</keyword>
<dbReference type="InterPro" id="IPR050324">
    <property type="entry name" value="CDP-alcohol_PTase-I"/>
</dbReference>
<keyword evidence="2" id="KW-1185">Reference proteome</keyword>
<dbReference type="PANTHER" id="PTHR14269:SF57">
    <property type="entry name" value="SUPERFAMILY HYDROLASE, PUTATIVE (AFU_ORTHOLOGUE AFUA_2G02580)-RELATED"/>
    <property type="match status" value="1"/>
</dbReference>
<dbReference type="AlphaFoldDB" id="A0A6A6PR41"/>
<dbReference type="Proteomes" id="UP000799767">
    <property type="component" value="Unassembled WGS sequence"/>
</dbReference>
<evidence type="ECO:0000313" key="2">
    <source>
        <dbReference type="Proteomes" id="UP000799767"/>
    </source>
</evidence>
<dbReference type="NCBIfam" id="TIGR01460">
    <property type="entry name" value="HAD-SF-IIA"/>
    <property type="match status" value="1"/>
</dbReference>
<dbReference type="Gene3D" id="3.40.50.1000">
    <property type="entry name" value="HAD superfamily/HAD-like"/>
    <property type="match status" value="2"/>
</dbReference>
<dbReference type="RefSeq" id="XP_033588741.1">
    <property type="nucleotide sequence ID" value="XM_033736131.1"/>
</dbReference>
<dbReference type="GeneID" id="54477133"/>
<organism evidence="1 2">
    <name type="scientific">Neohortaea acidophila</name>
    <dbReference type="NCBI Taxonomy" id="245834"/>
    <lineage>
        <taxon>Eukaryota</taxon>
        <taxon>Fungi</taxon>
        <taxon>Dikarya</taxon>
        <taxon>Ascomycota</taxon>
        <taxon>Pezizomycotina</taxon>
        <taxon>Dothideomycetes</taxon>
        <taxon>Dothideomycetidae</taxon>
        <taxon>Mycosphaerellales</taxon>
        <taxon>Teratosphaeriaceae</taxon>
        <taxon>Neohortaea</taxon>
    </lineage>
</organism>
<dbReference type="InterPro" id="IPR006353">
    <property type="entry name" value="HAD-SF_hydro_IIA_CECR5"/>
</dbReference>
<dbReference type="GO" id="GO:0016787">
    <property type="term" value="F:hydrolase activity"/>
    <property type="evidence" value="ECO:0007669"/>
    <property type="project" value="UniProtKB-KW"/>
</dbReference>
<dbReference type="GO" id="GO:0046474">
    <property type="term" value="P:glycerophospholipid biosynthetic process"/>
    <property type="evidence" value="ECO:0007669"/>
    <property type="project" value="TreeGrafter"/>
</dbReference>
<dbReference type="InterPro" id="IPR006357">
    <property type="entry name" value="HAD-SF_hydro_IIA"/>
</dbReference>
<name>A0A6A6PR41_9PEZI</name>
<dbReference type="OrthoDB" id="270009at2759"/>
<reference evidence="1" key="1">
    <citation type="journal article" date="2020" name="Stud. Mycol.">
        <title>101 Dothideomycetes genomes: a test case for predicting lifestyles and emergence of pathogens.</title>
        <authorList>
            <person name="Haridas S."/>
            <person name="Albert R."/>
            <person name="Binder M."/>
            <person name="Bloem J."/>
            <person name="Labutti K."/>
            <person name="Salamov A."/>
            <person name="Andreopoulos B."/>
            <person name="Baker S."/>
            <person name="Barry K."/>
            <person name="Bills G."/>
            <person name="Bluhm B."/>
            <person name="Cannon C."/>
            <person name="Castanera R."/>
            <person name="Culley D."/>
            <person name="Daum C."/>
            <person name="Ezra D."/>
            <person name="Gonzalez J."/>
            <person name="Henrissat B."/>
            <person name="Kuo A."/>
            <person name="Liang C."/>
            <person name="Lipzen A."/>
            <person name="Lutzoni F."/>
            <person name="Magnuson J."/>
            <person name="Mondo S."/>
            <person name="Nolan M."/>
            <person name="Ohm R."/>
            <person name="Pangilinan J."/>
            <person name="Park H.-J."/>
            <person name="Ramirez L."/>
            <person name="Alfaro M."/>
            <person name="Sun H."/>
            <person name="Tritt A."/>
            <person name="Yoshinaga Y."/>
            <person name="Zwiers L.-H."/>
            <person name="Turgeon B."/>
            <person name="Goodwin S."/>
            <person name="Spatafora J."/>
            <person name="Crous P."/>
            <person name="Grigoriev I."/>
        </authorList>
    </citation>
    <scope>NUCLEOTIDE SEQUENCE</scope>
    <source>
        <strain evidence="1">CBS 113389</strain>
    </source>
</reference>
<accession>A0A6A6PR41</accession>
<dbReference type="Pfam" id="PF13242">
    <property type="entry name" value="Hydrolase_like"/>
    <property type="match status" value="1"/>
</dbReference>
<proteinExistence type="predicted"/>
<dbReference type="EMBL" id="MU001637">
    <property type="protein sequence ID" value="KAF2482171.1"/>
    <property type="molecule type" value="Genomic_DNA"/>
</dbReference>
<gene>
    <name evidence="1" type="ORF">BDY17DRAFT_317732</name>
</gene>
<dbReference type="GO" id="GO:0005739">
    <property type="term" value="C:mitochondrion"/>
    <property type="evidence" value="ECO:0007669"/>
    <property type="project" value="TreeGrafter"/>
</dbReference>
<protein>
    <submittedName>
        <fullName evidence="1">HAD-superfamily subfamily IIA hydrolase</fullName>
    </submittedName>
</protein>
<evidence type="ECO:0000313" key="1">
    <source>
        <dbReference type="EMBL" id="KAF2482171.1"/>
    </source>
</evidence>